<reference evidence="2" key="2">
    <citation type="journal article" date="2021" name="PeerJ">
        <title>Extensive microbial diversity within the chicken gut microbiome revealed by metagenomics and culture.</title>
        <authorList>
            <person name="Gilroy R."/>
            <person name="Ravi A."/>
            <person name="Getino M."/>
            <person name="Pursley I."/>
            <person name="Horton D.L."/>
            <person name="Alikhan N.F."/>
            <person name="Baker D."/>
            <person name="Gharbi K."/>
            <person name="Hall N."/>
            <person name="Watson M."/>
            <person name="Adriaenssens E.M."/>
            <person name="Foster-Nyarko E."/>
            <person name="Jarju S."/>
            <person name="Secka A."/>
            <person name="Antonio M."/>
            <person name="Oren A."/>
            <person name="Chaudhuri R.R."/>
            <person name="La Ragione R."/>
            <person name="Hildebrand F."/>
            <person name="Pallen M.J."/>
        </authorList>
    </citation>
    <scope>NUCLEOTIDE SEQUENCE</scope>
    <source>
        <strain evidence="2">CHK157-1446</strain>
    </source>
</reference>
<feature type="compositionally biased region" description="Low complexity" evidence="1">
    <location>
        <begin position="78"/>
        <end position="88"/>
    </location>
</feature>
<evidence type="ECO:0000313" key="2">
    <source>
        <dbReference type="EMBL" id="HIS24813.1"/>
    </source>
</evidence>
<feature type="compositionally biased region" description="Polar residues" evidence="1">
    <location>
        <begin position="57"/>
        <end position="77"/>
    </location>
</feature>
<evidence type="ECO:0000256" key="1">
    <source>
        <dbReference type="SAM" id="MobiDB-lite"/>
    </source>
</evidence>
<sequence length="308" mass="35638">MRWNPDDLFGGYFDFNDDGVTDTGESWIAYNIMNDNTTFSSDNDDDDDDDDDDEYSTTRYHYSPRTSTYQSTGAYNQSSSYSSPQSSLSSVKKDDYVWKRRLGHVYLHGIYSDDYETEEEFWKAVDDERNSWRKYADDGSKYGLNPRNFKTEEEYMHALTAAKYAWRITAADGSPYGVFPEHYETEEEFNNALEVRKRIHELYAQTELSDEQESCIQNEAQTDEDKERLVEILADKTLYSYCGVMFDFSDSAYCYRFENMDLKVGDKVIAPVGDENAEKEGTVVSVGQYLHVNVPQPVGKTKCILRKV</sequence>
<protein>
    <submittedName>
        <fullName evidence="2">Uncharacterized protein</fullName>
    </submittedName>
</protein>
<reference evidence="2" key="1">
    <citation type="submission" date="2020-10" db="EMBL/GenBank/DDBJ databases">
        <authorList>
            <person name="Gilroy R."/>
        </authorList>
    </citation>
    <scope>NUCLEOTIDE SEQUENCE</scope>
    <source>
        <strain evidence="2">CHK157-1446</strain>
    </source>
</reference>
<dbReference type="EMBL" id="DVIR01000048">
    <property type="protein sequence ID" value="HIS24813.1"/>
    <property type="molecule type" value="Genomic_DNA"/>
</dbReference>
<dbReference type="Proteomes" id="UP000823982">
    <property type="component" value="Unassembled WGS sequence"/>
</dbReference>
<comment type="caution">
    <text evidence="2">The sequence shown here is derived from an EMBL/GenBank/DDBJ whole genome shotgun (WGS) entry which is preliminary data.</text>
</comment>
<feature type="region of interest" description="Disordered" evidence="1">
    <location>
        <begin position="38"/>
        <end position="88"/>
    </location>
</feature>
<dbReference type="AlphaFoldDB" id="A0A9D1EP28"/>
<evidence type="ECO:0000313" key="3">
    <source>
        <dbReference type="Proteomes" id="UP000823982"/>
    </source>
</evidence>
<gene>
    <name evidence="2" type="ORF">IAD01_05360</name>
</gene>
<proteinExistence type="predicted"/>
<feature type="compositionally biased region" description="Acidic residues" evidence="1">
    <location>
        <begin position="42"/>
        <end position="55"/>
    </location>
</feature>
<name>A0A9D1EP28_9FIRM</name>
<organism evidence="2 3">
    <name type="scientific">Candidatus Faeciplasma gallinarum</name>
    <dbReference type="NCBI Taxonomy" id="2840799"/>
    <lineage>
        <taxon>Bacteria</taxon>
        <taxon>Bacillati</taxon>
        <taxon>Bacillota</taxon>
        <taxon>Clostridia</taxon>
        <taxon>Eubacteriales</taxon>
        <taxon>Oscillospiraceae</taxon>
        <taxon>Oscillospiraceae incertae sedis</taxon>
        <taxon>Candidatus Faeciplasma</taxon>
    </lineage>
</organism>
<accession>A0A9D1EP28</accession>